<evidence type="ECO:0000256" key="2">
    <source>
        <dbReference type="ARBA" id="ARBA00004496"/>
    </source>
</evidence>
<protein>
    <submittedName>
        <fullName evidence="8 9">Uncharacterized protein</fullName>
    </submittedName>
</protein>
<sequence>MEESTASAAMEKEEGEGEKKGEEEEEGEKKGEEEEEGEKKGEEEEEGEEKGEEKEEDAQKKGEEEEEDAEKKGEEEEEAEKKGEAQEEEAKKEEVEKQEAGVEEQQEEAQQEATMQEDAGSQEKQEHVEADSGMAQPELQAMRSSGQLGEDDAAKKIQALGRGRKVRKEKKKEQDAAVKIQALGRGNKVRTEKRKKEQAAVKIQALARGKRTRSIIKTYGPAAARAAFLDRQARIEGGMKPSDLVEKSSKDKIKQLADEKVVEQAKTYSQAASKEEMVAATKMQSLYRGFRDRKAIHQKREQVEERERLKAEEEKLEVTQETEKKLNKQAVFERGGSLTSSYLTPTKVSRVDDKQARGLQSRANLLAMRGERKQHTPTLVDKKANMSALQKKACVMLEDLIRKWATSYARSVELADGALGTDKLEFVALFSKPSKEEPIAWPVVRVYFTVAEDFETALVPNESWLDRIVMDKRAIRADMALRNKR</sequence>
<keyword evidence="6" id="KW-0175">Coiled coil</keyword>
<evidence type="ECO:0000313" key="8">
    <source>
        <dbReference type="EMBL" id="EKX31502.1"/>
    </source>
</evidence>
<dbReference type="InterPro" id="IPR000048">
    <property type="entry name" value="IQ_motif_EF-hand-BS"/>
</dbReference>
<keyword evidence="5" id="KW-0112">Calmodulin-binding</keyword>
<feature type="coiled-coil region" evidence="6">
    <location>
        <begin position="296"/>
        <end position="329"/>
    </location>
</feature>
<dbReference type="GeneID" id="17288227"/>
<dbReference type="HOGENOM" id="CLU_563169_0_0_1"/>
<keyword evidence="4" id="KW-0677">Repeat</keyword>
<dbReference type="GO" id="GO:0005516">
    <property type="term" value="F:calmodulin binding"/>
    <property type="evidence" value="ECO:0007669"/>
    <property type="project" value="UniProtKB-KW"/>
</dbReference>
<evidence type="ECO:0000256" key="3">
    <source>
        <dbReference type="ARBA" id="ARBA00022490"/>
    </source>
</evidence>
<evidence type="ECO:0000313" key="10">
    <source>
        <dbReference type="Proteomes" id="UP000011087"/>
    </source>
</evidence>
<dbReference type="OMA" id="YTIYSHC"/>
<feature type="compositionally biased region" description="Basic and acidic residues" evidence="7">
    <location>
        <begin position="121"/>
        <end position="130"/>
    </location>
</feature>
<organism evidence="8">
    <name type="scientific">Guillardia theta (strain CCMP2712)</name>
    <name type="common">Cryptophyte</name>
    <dbReference type="NCBI Taxonomy" id="905079"/>
    <lineage>
        <taxon>Eukaryota</taxon>
        <taxon>Cryptophyceae</taxon>
        <taxon>Pyrenomonadales</taxon>
        <taxon>Geminigeraceae</taxon>
        <taxon>Guillardia</taxon>
    </lineage>
</organism>
<evidence type="ECO:0000256" key="4">
    <source>
        <dbReference type="ARBA" id="ARBA00022737"/>
    </source>
</evidence>
<evidence type="ECO:0000313" key="9">
    <source>
        <dbReference type="EnsemblProtists" id="EKX31502"/>
    </source>
</evidence>
<dbReference type="GO" id="GO:0051295">
    <property type="term" value="P:establishment of meiotic spindle localization"/>
    <property type="evidence" value="ECO:0007669"/>
    <property type="project" value="TreeGrafter"/>
</dbReference>
<reference evidence="10" key="2">
    <citation type="submission" date="2012-11" db="EMBL/GenBank/DDBJ databases">
        <authorList>
            <person name="Kuo A."/>
            <person name="Curtis B.A."/>
            <person name="Tanifuji G."/>
            <person name="Burki F."/>
            <person name="Gruber A."/>
            <person name="Irimia M."/>
            <person name="Maruyama S."/>
            <person name="Arias M.C."/>
            <person name="Ball S.G."/>
            <person name="Gile G.H."/>
            <person name="Hirakawa Y."/>
            <person name="Hopkins J.F."/>
            <person name="Rensing S.A."/>
            <person name="Schmutz J."/>
            <person name="Symeonidi A."/>
            <person name="Elias M."/>
            <person name="Eveleigh R.J."/>
            <person name="Herman E.K."/>
            <person name="Klute M.J."/>
            <person name="Nakayama T."/>
            <person name="Obornik M."/>
            <person name="Reyes-Prieto A."/>
            <person name="Armbrust E.V."/>
            <person name="Aves S.J."/>
            <person name="Beiko R.G."/>
            <person name="Coutinho P."/>
            <person name="Dacks J.B."/>
            <person name="Durnford D.G."/>
            <person name="Fast N.M."/>
            <person name="Green B.R."/>
            <person name="Grisdale C."/>
            <person name="Hempe F."/>
            <person name="Henrissat B."/>
            <person name="Hoppner M.P."/>
            <person name="Ishida K.-I."/>
            <person name="Kim E."/>
            <person name="Koreny L."/>
            <person name="Kroth P.G."/>
            <person name="Liu Y."/>
            <person name="Malik S.-B."/>
            <person name="Maier U.G."/>
            <person name="McRose D."/>
            <person name="Mock T."/>
            <person name="Neilson J.A."/>
            <person name="Onodera N.T."/>
            <person name="Poole A.M."/>
            <person name="Pritham E.J."/>
            <person name="Richards T.A."/>
            <person name="Rocap G."/>
            <person name="Roy S.W."/>
            <person name="Sarai C."/>
            <person name="Schaack S."/>
            <person name="Shirato S."/>
            <person name="Slamovits C.H."/>
            <person name="Spencer D.F."/>
            <person name="Suzuki S."/>
            <person name="Worden A.Z."/>
            <person name="Zauner S."/>
            <person name="Barry K."/>
            <person name="Bell C."/>
            <person name="Bharti A.K."/>
            <person name="Crow J.A."/>
            <person name="Grimwood J."/>
            <person name="Kramer R."/>
            <person name="Lindquist E."/>
            <person name="Lucas S."/>
            <person name="Salamov A."/>
            <person name="McFadden G.I."/>
            <person name="Lane C.E."/>
            <person name="Keeling P.J."/>
            <person name="Gray M.W."/>
            <person name="Grigoriev I.V."/>
            <person name="Archibald J.M."/>
        </authorList>
    </citation>
    <scope>NUCLEOTIDE SEQUENCE</scope>
    <source>
        <strain evidence="10">CCMP2712</strain>
    </source>
</reference>
<feature type="compositionally biased region" description="Basic and acidic residues" evidence="7">
    <location>
        <begin position="51"/>
        <end position="100"/>
    </location>
</feature>
<evidence type="ECO:0000256" key="1">
    <source>
        <dbReference type="ARBA" id="ARBA00004229"/>
    </source>
</evidence>
<dbReference type="KEGG" id="gtt:GUITHDRAFT_122305"/>
<dbReference type="InterPro" id="IPR027417">
    <property type="entry name" value="P-loop_NTPase"/>
</dbReference>
<dbReference type="SUPFAM" id="SSF52540">
    <property type="entry name" value="P-loop containing nucleoside triphosphate hydrolases"/>
    <property type="match status" value="1"/>
</dbReference>
<feature type="compositionally biased region" description="Basic and acidic residues" evidence="7">
    <location>
        <begin position="17"/>
        <end position="42"/>
    </location>
</feature>
<dbReference type="Proteomes" id="UP000011087">
    <property type="component" value="Unassembled WGS sequence"/>
</dbReference>
<dbReference type="InterPro" id="IPR051185">
    <property type="entry name" value="ASPM"/>
</dbReference>
<keyword evidence="3" id="KW-0963">Cytoplasm</keyword>
<dbReference type="GO" id="GO:0009507">
    <property type="term" value="C:chloroplast"/>
    <property type="evidence" value="ECO:0007669"/>
    <property type="project" value="UniProtKB-SubCell"/>
</dbReference>
<dbReference type="AlphaFoldDB" id="L1I5Y4"/>
<dbReference type="SMART" id="SM00015">
    <property type="entry name" value="IQ"/>
    <property type="match status" value="4"/>
</dbReference>
<accession>L1I5Y4</accession>
<reference evidence="9" key="3">
    <citation type="submission" date="2015-06" db="UniProtKB">
        <authorList>
            <consortium name="EnsemblProtists"/>
        </authorList>
    </citation>
    <scope>IDENTIFICATION</scope>
</reference>
<dbReference type="RefSeq" id="XP_005818482.1">
    <property type="nucleotide sequence ID" value="XM_005818425.1"/>
</dbReference>
<dbReference type="GO" id="GO:0000922">
    <property type="term" value="C:spindle pole"/>
    <property type="evidence" value="ECO:0007669"/>
    <property type="project" value="TreeGrafter"/>
</dbReference>
<dbReference type="GO" id="GO:0000278">
    <property type="term" value="P:mitotic cell cycle"/>
    <property type="evidence" value="ECO:0007669"/>
    <property type="project" value="TreeGrafter"/>
</dbReference>
<evidence type="ECO:0000256" key="7">
    <source>
        <dbReference type="SAM" id="MobiDB-lite"/>
    </source>
</evidence>
<name>L1I5Y4_GUITC</name>
<feature type="region of interest" description="Disordered" evidence="7">
    <location>
        <begin position="1"/>
        <end position="179"/>
    </location>
</feature>
<dbReference type="Gene3D" id="1.20.5.190">
    <property type="match status" value="1"/>
</dbReference>
<dbReference type="EnsemblProtists" id="EKX31502">
    <property type="protein sequence ID" value="EKX31502"/>
    <property type="gene ID" value="GUITHDRAFT_122305"/>
</dbReference>
<dbReference type="Pfam" id="PF00612">
    <property type="entry name" value="IQ"/>
    <property type="match status" value="4"/>
</dbReference>
<evidence type="ECO:0000256" key="5">
    <source>
        <dbReference type="ARBA" id="ARBA00022860"/>
    </source>
</evidence>
<dbReference type="PANTHER" id="PTHR22706:SF1">
    <property type="entry name" value="ASSEMBLY FACTOR FOR SPINDLE MICROTUBULES"/>
    <property type="match status" value="1"/>
</dbReference>
<reference evidence="8 10" key="1">
    <citation type="journal article" date="2012" name="Nature">
        <title>Algal genomes reveal evolutionary mosaicism and the fate of nucleomorphs.</title>
        <authorList>
            <consortium name="DOE Joint Genome Institute"/>
            <person name="Curtis B.A."/>
            <person name="Tanifuji G."/>
            <person name="Burki F."/>
            <person name="Gruber A."/>
            <person name="Irimia M."/>
            <person name="Maruyama S."/>
            <person name="Arias M.C."/>
            <person name="Ball S.G."/>
            <person name="Gile G.H."/>
            <person name="Hirakawa Y."/>
            <person name="Hopkins J.F."/>
            <person name="Kuo A."/>
            <person name="Rensing S.A."/>
            <person name="Schmutz J."/>
            <person name="Symeonidi A."/>
            <person name="Elias M."/>
            <person name="Eveleigh R.J."/>
            <person name="Herman E.K."/>
            <person name="Klute M.J."/>
            <person name="Nakayama T."/>
            <person name="Obornik M."/>
            <person name="Reyes-Prieto A."/>
            <person name="Armbrust E.V."/>
            <person name="Aves S.J."/>
            <person name="Beiko R.G."/>
            <person name="Coutinho P."/>
            <person name="Dacks J.B."/>
            <person name="Durnford D.G."/>
            <person name="Fast N.M."/>
            <person name="Green B.R."/>
            <person name="Grisdale C.J."/>
            <person name="Hempel F."/>
            <person name="Henrissat B."/>
            <person name="Hoppner M.P."/>
            <person name="Ishida K."/>
            <person name="Kim E."/>
            <person name="Koreny L."/>
            <person name="Kroth P.G."/>
            <person name="Liu Y."/>
            <person name="Malik S.B."/>
            <person name="Maier U.G."/>
            <person name="McRose D."/>
            <person name="Mock T."/>
            <person name="Neilson J.A."/>
            <person name="Onodera N.T."/>
            <person name="Poole A.M."/>
            <person name="Pritham E.J."/>
            <person name="Richards T.A."/>
            <person name="Rocap G."/>
            <person name="Roy S.W."/>
            <person name="Sarai C."/>
            <person name="Schaack S."/>
            <person name="Shirato S."/>
            <person name="Slamovits C.H."/>
            <person name="Spencer D.F."/>
            <person name="Suzuki S."/>
            <person name="Worden A.Z."/>
            <person name="Zauner S."/>
            <person name="Barry K."/>
            <person name="Bell C."/>
            <person name="Bharti A.K."/>
            <person name="Crow J.A."/>
            <person name="Grimwood J."/>
            <person name="Kramer R."/>
            <person name="Lindquist E."/>
            <person name="Lucas S."/>
            <person name="Salamov A."/>
            <person name="McFadden G.I."/>
            <person name="Lane C.E."/>
            <person name="Keeling P.J."/>
            <person name="Gray M.W."/>
            <person name="Grigoriev I.V."/>
            <person name="Archibald J.M."/>
        </authorList>
    </citation>
    <scope>NUCLEOTIDE SEQUENCE</scope>
    <source>
        <strain evidence="8 10">CCMP2712</strain>
    </source>
</reference>
<gene>
    <name evidence="8" type="ORF">GUITHDRAFT_122305</name>
</gene>
<proteinExistence type="predicted"/>
<dbReference type="PROSITE" id="PS50096">
    <property type="entry name" value="IQ"/>
    <property type="match status" value="4"/>
</dbReference>
<evidence type="ECO:0000256" key="6">
    <source>
        <dbReference type="SAM" id="Coils"/>
    </source>
</evidence>
<dbReference type="GO" id="GO:0007051">
    <property type="term" value="P:spindle organization"/>
    <property type="evidence" value="ECO:0007669"/>
    <property type="project" value="TreeGrafter"/>
</dbReference>
<feature type="compositionally biased region" description="Acidic residues" evidence="7">
    <location>
        <begin position="101"/>
        <end position="110"/>
    </location>
</feature>
<keyword evidence="10" id="KW-1185">Reference proteome</keyword>
<dbReference type="PANTHER" id="PTHR22706">
    <property type="entry name" value="ASSEMBLY FACTOR FOR SPINDLE MICROTUBULES"/>
    <property type="match status" value="1"/>
</dbReference>
<dbReference type="EMBL" id="JH993270">
    <property type="protein sequence ID" value="EKX31502.1"/>
    <property type="molecule type" value="Genomic_DNA"/>
</dbReference>
<dbReference type="PaxDb" id="55529-EKX31502"/>
<comment type="subcellular location">
    <subcellularLocation>
        <location evidence="2">Cytoplasm</location>
    </subcellularLocation>
    <subcellularLocation>
        <location evidence="1">Plastid</location>
        <location evidence="1">Chloroplast</location>
    </subcellularLocation>
</comment>